<dbReference type="InterPro" id="IPR029058">
    <property type="entry name" value="AB_hydrolase_fold"/>
</dbReference>
<name>A0A433JLK2_9GAMM</name>
<evidence type="ECO:0000313" key="3">
    <source>
        <dbReference type="Proteomes" id="UP000288012"/>
    </source>
</evidence>
<dbReference type="Proteomes" id="UP000288012">
    <property type="component" value="Unassembled WGS sequence"/>
</dbReference>
<dbReference type="AlphaFoldDB" id="A0A433JLK2"/>
<reference evidence="2 3" key="1">
    <citation type="submission" date="2018-12" db="EMBL/GenBank/DDBJ databases">
        <title>Legionella sp,whole genome shotgun sequence.</title>
        <authorList>
            <person name="Wu H."/>
        </authorList>
    </citation>
    <scope>NUCLEOTIDE SEQUENCE [LARGE SCALE GENOMIC DNA]</scope>
    <source>
        <strain evidence="3">km714</strain>
    </source>
</reference>
<dbReference type="InterPro" id="IPR000073">
    <property type="entry name" value="AB_hydrolase_1"/>
</dbReference>
<keyword evidence="2" id="KW-0378">Hydrolase</keyword>
<organism evidence="2 3">
    <name type="scientific">Legionella septentrionalis</name>
    <dbReference type="NCBI Taxonomy" id="2498109"/>
    <lineage>
        <taxon>Bacteria</taxon>
        <taxon>Pseudomonadati</taxon>
        <taxon>Pseudomonadota</taxon>
        <taxon>Gammaproteobacteria</taxon>
        <taxon>Legionellales</taxon>
        <taxon>Legionellaceae</taxon>
        <taxon>Legionella</taxon>
    </lineage>
</organism>
<evidence type="ECO:0000259" key="1">
    <source>
        <dbReference type="Pfam" id="PF12697"/>
    </source>
</evidence>
<dbReference type="InterPro" id="IPR050228">
    <property type="entry name" value="Carboxylesterase_BioH"/>
</dbReference>
<protein>
    <submittedName>
        <fullName evidence="2">Alpha/beta hydrolase</fullName>
    </submittedName>
</protein>
<dbReference type="PANTHER" id="PTHR43194:SF2">
    <property type="entry name" value="PEROXISOMAL MEMBRANE PROTEIN LPX1"/>
    <property type="match status" value="1"/>
</dbReference>
<dbReference type="EMBL" id="RZGR01000006">
    <property type="protein sequence ID" value="RUQ89759.1"/>
    <property type="molecule type" value="Genomic_DNA"/>
</dbReference>
<dbReference type="Gene3D" id="3.40.50.1820">
    <property type="entry name" value="alpha/beta hydrolase"/>
    <property type="match status" value="1"/>
</dbReference>
<dbReference type="GO" id="GO:0016787">
    <property type="term" value="F:hydrolase activity"/>
    <property type="evidence" value="ECO:0007669"/>
    <property type="project" value="UniProtKB-KW"/>
</dbReference>
<proteinExistence type="predicted"/>
<feature type="domain" description="AB hydrolase-1" evidence="1">
    <location>
        <begin position="7"/>
        <end position="251"/>
    </location>
</feature>
<accession>A0A433JLK2</accession>
<sequence>MKEQVHFAHGNGFPSPCYRQFLLHLQERYTCFFIDRIGHSPDFPVTENWHYLVDEVVASIKQQASSPVIAIGHSLGGVLSFLAAIEQPDLFKAVILLDSPIIGRLKSNILRFSKKLGIIDHITPAFRTRGRRQYWPTREQALHYLKSRKLFKTFHDACLQDYIDYGMQKDEHGYSLRFNRHIEYQIYRTIPHILHEHEGKLKLPAALIYGSKSNVIDKFDLRYMKKHYGIINFEISGTHMFPMEHPKEAADLVLRAIDTIVK</sequence>
<dbReference type="PANTHER" id="PTHR43194">
    <property type="entry name" value="HYDROLASE ALPHA/BETA FOLD FAMILY"/>
    <property type="match status" value="1"/>
</dbReference>
<gene>
    <name evidence="2" type="ORF">EKM59_03100</name>
</gene>
<keyword evidence="3" id="KW-1185">Reference proteome</keyword>
<dbReference type="SUPFAM" id="SSF53474">
    <property type="entry name" value="alpha/beta-Hydrolases"/>
    <property type="match status" value="1"/>
</dbReference>
<dbReference type="Pfam" id="PF12697">
    <property type="entry name" value="Abhydrolase_6"/>
    <property type="match status" value="1"/>
</dbReference>
<evidence type="ECO:0000313" key="2">
    <source>
        <dbReference type="EMBL" id="RUQ89759.1"/>
    </source>
</evidence>
<comment type="caution">
    <text evidence="2">The sequence shown here is derived from an EMBL/GenBank/DDBJ whole genome shotgun (WGS) entry which is preliminary data.</text>
</comment>
<dbReference type="RefSeq" id="WP_127111110.1">
    <property type="nucleotide sequence ID" value="NZ_RZGR01000006.1"/>
</dbReference>